<comment type="similarity">
    <text evidence="3">Belongs to the intermediate filament family.</text>
</comment>
<feature type="region of interest" description="Disordered" evidence="5">
    <location>
        <begin position="202"/>
        <end position="253"/>
    </location>
</feature>
<dbReference type="InterPro" id="IPR031211">
    <property type="entry name" value="Nestin"/>
</dbReference>
<feature type="coiled-coil region" evidence="4">
    <location>
        <begin position="41"/>
        <end position="135"/>
    </location>
</feature>
<feature type="region of interest" description="Disordered" evidence="5">
    <location>
        <begin position="718"/>
        <end position="866"/>
    </location>
</feature>
<dbReference type="InterPro" id="IPR039008">
    <property type="entry name" value="IF_rod_dom"/>
</dbReference>
<dbReference type="PROSITE" id="PS00226">
    <property type="entry name" value="IF_ROD_1"/>
    <property type="match status" value="1"/>
</dbReference>
<evidence type="ECO:0000313" key="7">
    <source>
        <dbReference type="EMBL" id="TNN01974.1"/>
    </source>
</evidence>
<dbReference type="AlphaFoldDB" id="A0A4Z2CCS8"/>
<keyword evidence="2 4" id="KW-0175">Coiled coil</keyword>
<dbReference type="PANTHER" id="PTHR47051">
    <property type="entry name" value="NESTIN"/>
    <property type="match status" value="1"/>
</dbReference>
<dbReference type="EMBL" id="SWLE01000002">
    <property type="protein sequence ID" value="TNN01974.1"/>
    <property type="molecule type" value="Genomic_DNA"/>
</dbReference>
<feature type="region of interest" description="Disordered" evidence="5">
    <location>
        <begin position="647"/>
        <end position="682"/>
    </location>
</feature>
<feature type="domain" description="IF rod" evidence="6">
    <location>
        <begin position="26"/>
        <end position="162"/>
    </location>
</feature>
<feature type="region of interest" description="Disordered" evidence="5">
    <location>
        <begin position="1017"/>
        <end position="1037"/>
    </location>
</feature>
<evidence type="ECO:0000256" key="2">
    <source>
        <dbReference type="ARBA" id="ARBA00023054"/>
    </source>
</evidence>
<evidence type="ECO:0000256" key="1">
    <source>
        <dbReference type="ARBA" id="ARBA00022754"/>
    </source>
</evidence>
<feature type="compositionally biased region" description="Polar residues" evidence="5">
    <location>
        <begin position="841"/>
        <end position="853"/>
    </location>
</feature>
<feature type="compositionally biased region" description="Basic and acidic residues" evidence="5">
    <location>
        <begin position="775"/>
        <end position="801"/>
    </location>
</feature>
<feature type="compositionally biased region" description="Polar residues" evidence="5">
    <location>
        <begin position="503"/>
        <end position="518"/>
    </location>
</feature>
<dbReference type="Proteomes" id="UP000516260">
    <property type="component" value="Chromosome 10"/>
</dbReference>
<feature type="compositionally biased region" description="Polar residues" evidence="5">
    <location>
        <begin position="202"/>
        <end position="214"/>
    </location>
</feature>
<evidence type="ECO:0000313" key="8">
    <source>
        <dbReference type="Proteomes" id="UP000516260"/>
    </source>
</evidence>
<feature type="compositionally biased region" description="Acidic residues" evidence="5">
    <location>
        <begin position="530"/>
        <end position="540"/>
    </location>
</feature>
<evidence type="ECO:0000256" key="5">
    <source>
        <dbReference type="SAM" id="MobiDB-lite"/>
    </source>
</evidence>
<keyword evidence="8" id="KW-1185">Reference proteome</keyword>
<name>A0A4Z2CCS8_9TELE</name>
<feature type="compositionally biased region" description="Basic and acidic residues" evidence="5">
    <location>
        <begin position="451"/>
        <end position="500"/>
    </location>
</feature>
<dbReference type="GO" id="GO:0005882">
    <property type="term" value="C:intermediate filament"/>
    <property type="evidence" value="ECO:0007669"/>
    <property type="project" value="UniProtKB-KW"/>
</dbReference>
<feature type="compositionally biased region" description="Basic and acidic residues" evidence="5">
    <location>
        <begin position="582"/>
        <end position="596"/>
    </location>
</feature>
<sequence>MNQSRATMPLTLSHRANQGANVLQLGQEYSQQATRAWQEAAQAYQGQLVHLEESVNQARNRLMQVSQENSESQLKLQVLEKEIATAQDIKMHLEKTVAQQGQNYSQQLQELQEHLLGLEAERAELGRQIHQQQLQNRDMLNVKMSLSLEVTAYRALLDSESFRGGATLLNLPGNISVPDAASSPRGVKKHYQSRLLAGHKSTSFSSVHGNTRTASPGWGRKPASFTETPKIPMKPPELTTGKTPQTLPAVKPDGDKEKVTLTELLSPHHGAEAFAKEGSENVKKASEEMIEQVFASQVDSELSSEAHLTREESQRDLATPKLTPYHVRMKEESCEFSDELLPFDKPASQEDVQEPQVPRDEWVEKEGEEGEGEEQLQEESSDSETEAVIEPNFESRTSSPVSECEPEESVFSTGIDATQSVELMQEGCLLTETYEMDRDEKLYPDGEEMDTYDRAMERKVDVKMSNDTKMEEEKWQHAEPEEDISSKDQRPEETERRQDLASEEQQFNASISPLTDSQVGDGAPALPPQENEEEDEEEDSQNMLVSWRTESESYTQDNTLADPRPLIQYKSDEADGATQASHMDKSESGEEEQEKMIDEMMKWSEDNAERFGTMEDLREDTEGELDEEYDLGYTHTHTQDLVLDGADELTSGVNERPSDEEPKHDTQELVSPTGSAEVDDEELETGRFVGQEFEHVKSDFAGTSFVQQQVREIENLVHLHHSNLTEESEAEEEEDLPSPNPDLGVIPDPPAFSAFTDQPSYSFGFSEPSMTDAEVQPKDQGPSEEKEKEEKHVSLVTHADETETLLITRPDEAEEISCSEETNPAIHPRADEANLWEVGVSSDQSMWTPAESQQHLHEKVGDSQDVPQAPEWEMLRNVGEQCESAESPTEDITSDQQKQQHLNICPDNVEDDIFVVRSSAELVKKSGNDSSLHDFFRGVKNDSWVSSLETGATNHPDDACNEAAEQTGQGLGFADALVWGDLEDTNVVKWSSGVDTDSPKGLLAEKKQGNSEVKQLLVHSEESEVEAESWSSGEEPI</sequence>
<protein>
    <recommendedName>
        <fullName evidence="6">IF rod domain-containing protein</fullName>
    </recommendedName>
</protein>
<dbReference type="InterPro" id="IPR018039">
    <property type="entry name" value="IF_conserved"/>
</dbReference>
<dbReference type="SUPFAM" id="SSF64593">
    <property type="entry name" value="Intermediate filament protein, coiled coil region"/>
    <property type="match status" value="1"/>
</dbReference>
<dbReference type="PANTHER" id="PTHR47051:SF1">
    <property type="entry name" value="NESTIN"/>
    <property type="match status" value="1"/>
</dbReference>
<gene>
    <name evidence="7" type="ORF">fugu_009461</name>
</gene>
<dbReference type="GO" id="GO:0030844">
    <property type="term" value="P:positive regulation of intermediate filament depolymerization"/>
    <property type="evidence" value="ECO:0007669"/>
    <property type="project" value="TreeGrafter"/>
</dbReference>
<dbReference type="Pfam" id="PF00038">
    <property type="entry name" value="Filament"/>
    <property type="match status" value="1"/>
</dbReference>
<evidence type="ECO:0000259" key="6">
    <source>
        <dbReference type="Pfam" id="PF00038"/>
    </source>
</evidence>
<feature type="compositionally biased region" description="Low complexity" evidence="5">
    <location>
        <begin position="1028"/>
        <end position="1037"/>
    </location>
</feature>
<dbReference type="GO" id="GO:0019215">
    <property type="term" value="F:intermediate filament binding"/>
    <property type="evidence" value="ECO:0007669"/>
    <property type="project" value="InterPro"/>
</dbReference>
<proteinExistence type="inferred from homology"/>
<keyword evidence="1 3" id="KW-0403">Intermediate filament</keyword>
<accession>A0A4Z2CCS8</accession>
<feature type="compositionally biased region" description="Basic and acidic residues" evidence="5">
    <location>
        <begin position="656"/>
        <end position="667"/>
    </location>
</feature>
<comment type="caution">
    <text evidence="7">The sequence shown here is derived from an EMBL/GenBank/DDBJ whole genome shotgun (WGS) entry which is preliminary data.</text>
</comment>
<dbReference type="GO" id="GO:0031730">
    <property type="term" value="F:CCR5 chemokine receptor binding"/>
    <property type="evidence" value="ECO:0007669"/>
    <property type="project" value="TreeGrafter"/>
</dbReference>
<feature type="region of interest" description="Disordered" evidence="5">
    <location>
        <begin position="338"/>
        <end position="418"/>
    </location>
</feature>
<reference evidence="7 8" key="1">
    <citation type="submission" date="2019-04" db="EMBL/GenBank/DDBJ databases">
        <title>The sequence and de novo assembly of Takifugu bimaculatus genome using PacBio and Hi-C technologies.</title>
        <authorList>
            <person name="Xu P."/>
            <person name="Liu B."/>
            <person name="Zhou Z."/>
        </authorList>
    </citation>
    <scope>NUCLEOTIDE SEQUENCE [LARGE SCALE GENOMIC DNA]</scope>
    <source>
        <strain evidence="7">TB-2018</strain>
        <tissue evidence="7">Muscle</tissue>
    </source>
</reference>
<feature type="compositionally biased region" description="Acidic residues" evidence="5">
    <location>
        <begin position="366"/>
        <end position="387"/>
    </location>
</feature>
<dbReference type="Gene3D" id="1.20.5.170">
    <property type="match status" value="1"/>
</dbReference>
<feature type="region of interest" description="Disordered" evidence="5">
    <location>
        <begin position="879"/>
        <end position="900"/>
    </location>
</feature>
<organism evidence="7 8">
    <name type="scientific">Takifugu bimaculatus</name>
    <dbReference type="NCBI Taxonomy" id="433685"/>
    <lineage>
        <taxon>Eukaryota</taxon>
        <taxon>Metazoa</taxon>
        <taxon>Chordata</taxon>
        <taxon>Craniata</taxon>
        <taxon>Vertebrata</taxon>
        <taxon>Euteleostomi</taxon>
        <taxon>Actinopterygii</taxon>
        <taxon>Neopterygii</taxon>
        <taxon>Teleostei</taxon>
        <taxon>Neoteleostei</taxon>
        <taxon>Acanthomorphata</taxon>
        <taxon>Eupercaria</taxon>
        <taxon>Tetraodontiformes</taxon>
        <taxon>Tetradontoidea</taxon>
        <taxon>Tetraodontidae</taxon>
        <taxon>Takifugu</taxon>
    </lineage>
</organism>
<feature type="region of interest" description="Disordered" evidence="5">
    <location>
        <begin position="437"/>
        <end position="596"/>
    </location>
</feature>
<feature type="compositionally biased region" description="Acidic residues" evidence="5">
    <location>
        <begin position="726"/>
        <end position="736"/>
    </location>
</feature>
<evidence type="ECO:0000256" key="4">
    <source>
        <dbReference type="SAM" id="Coils"/>
    </source>
</evidence>
<evidence type="ECO:0000256" key="3">
    <source>
        <dbReference type="RuleBase" id="RU000685"/>
    </source>
</evidence>